<comment type="similarity">
    <text evidence="11">Belongs to the amiloride-sensitive sodium channel (TC 1.A.6) family.</text>
</comment>
<keyword evidence="14" id="KW-1185">Reference proteome</keyword>
<evidence type="ECO:0000256" key="4">
    <source>
        <dbReference type="ARBA" id="ARBA00022692"/>
    </source>
</evidence>
<accession>A0A814R7S2</accession>
<dbReference type="Pfam" id="PF00858">
    <property type="entry name" value="ASC"/>
    <property type="match status" value="1"/>
</dbReference>
<evidence type="ECO:0000256" key="1">
    <source>
        <dbReference type="ARBA" id="ARBA00004141"/>
    </source>
</evidence>
<feature type="non-terminal residue" evidence="13">
    <location>
        <position position="201"/>
    </location>
</feature>
<comment type="subcellular location">
    <subcellularLocation>
        <location evidence="1">Membrane</location>
        <topology evidence="1">Multi-pass membrane protein</topology>
    </subcellularLocation>
</comment>
<keyword evidence="4 11" id="KW-0812">Transmembrane</keyword>
<keyword evidence="10 11" id="KW-0407">Ion channel</keyword>
<protein>
    <submittedName>
        <fullName evidence="13">Uncharacterized protein</fullName>
    </submittedName>
</protein>
<dbReference type="EMBL" id="CAJNOC010009538">
    <property type="protein sequence ID" value="CAF1130216.1"/>
    <property type="molecule type" value="Genomic_DNA"/>
</dbReference>
<dbReference type="PANTHER" id="PTHR11690">
    <property type="entry name" value="AMILORIDE-SENSITIVE SODIUM CHANNEL-RELATED"/>
    <property type="match status" value="1"/>
</dbReference>
<evidence type="ECO:0000256" key="12">
    <source>
        <dbReference type="SAM" id="Phobius"/>
    </source>
</evidence>
<evidence type="ECO:0000313" key="13">
    <source>
        <dbReference type="EMBL" id="CAF1130216.1"/>
    </source>
</evidence>
<evidence type="ECO:0000256" key="6">
    <source>
        <dbReference type="ARBA" id="ARBA00023053"/>
    </source>
</evidence>
<comment type="caution">
    <text evidence="13">The sequence shown here is derived from an EMBL/GenBank/DDBJ whole genome shotgun (WGS) entry which is preliminary data.</text>
</comment>
<dbReference type="GO" id="GO:0015280">
    <property type="term" value="F:ligand-gated sodium channel activity"/>
    <property type="evidence" value="ECO:0007669"/>
    <property type="project" value="TreeGrafter"/>
</dbReference>
<evidence type="ECO:0000256" key="10">
    <source>
        <dbReference type="ARBA" id="ARBA00023303"/>
    </source>
</evidence>
<reference evidence="13" key="1">
    <citation type="submission" date="2021-02" db="EMBL/GenBank/DDBJ databases">
        <authorList>
            <person name="Nowell W R."/>
        </authorList>
    </citation>
    <scope>NUCLEOTIDE SEQUENCE</scope>
    <source>
        <strain evidence="13">Ploen Becks lab</strain>
    </source>
</reference>
<gene>
    <name evidence="13" type="ORF">OXX778_LOCUS22439</name>
</gene>
<evidence type="ECO:0000256" key="3">
    <source>
        <dbReference type="ARBA" id="ARBA00022461"/>
    </source>
</evidence>
<dbReference type="InterPro" id="IPR001873">
    <property type="entry name" value="ENaC"/>
</dbReference>
<feature type="transmembrane region" description="Helical" evidence="12">
    <location>
        <begin position="43"/>
        <end position="60"/>
    </location>
</feature>
<evidence type="ECO:0000256" key="9">
    <source>
        <dbReference type="ARBA" id="ARBA00023201"/>
    </source>
</evidence>
<keyword evidence="9 11" id="KW-0739">Sodium transport</keyword>
<sequence length="201" mass="23042">MKLEKKNPKLSNRVKNTVQDVLLSSTSHGLPNIIRANNKPVKLMWTFFTLISTGLCAYMITQSFIKYFNYEVTTKTRIKNEFMSIFPTVTVCNLNFFTSEASVKFIKLIEKNYTNLDSPFGDSFYLYAKAVLSKNNISNNDLSIFGDSLEKLIINCLYIGPECNMSQIRFYNHPNYGNCFTLNSGYDKNEQPIPLWTTVVA</sequence>
<dbReference type="Proteomes" id="UP000663879">
    <property type="component" value="Unassembled WGS sequence"/>
</dbReference>
<evidence type="ECO:0000256" key="2">
    <source>
        <dbReference type="ARBA" id="ARBA00022448"/>
    </source>
</evidence>
<keyword evidence="2 11" id="KW-0813">Transport</keyword>
<dbReference type="Gene3D" id="2.60.470.10">
    <property type="entry name" value="Acid-sensing ion channels like domains"/>
    <property type="match status" value="1"/>
</dbReference>
<name>A0A814R7S2_9BILA</name>
<keyword evidence="3 11" id="KW-0894">Sodium channel</keyword>
<dbReference type="OrthoDB" id="6021021at2759"/>
<organism evidence="13 14">
    <name type="scientific">Brachionus calyciflorus</name>
    <dbReference type="NCBI Taxonomy" id="104777"/>
    <lineage>
        <taxon>Eukaryota</taxon>
        <taxon>Metazoa</taxon>
        <taxon>Spiralia</taxon>
        <taxon>Gnathifera</taxon>
        <taxon>Rotifera</taxon>
        <taxon>Eurotatoria</taxon>
        <taxon>Monogononta</taxon>
        <taxon>Pseudotrocha</taxon>
        <taxon>Ploima</taxon>
        <taxon>Brachionidae</taxon>
        <taxon>Brachionus</taxon>
    </lineage>
</organism>
<dbReference type="PRINTS" id="PR01078">
    <property type="entry name" value="AMINACHANNEL"/>
</dbReference>
<keyword evidence="8 12" id="KW-0472">Membrane</keyword>
<dbReference type="PANTHER" id="PTHR11690:SF248">
    <property type="entry name" value="PICKPOCKET 17, ISOFORM A"/>
    <property type="match status" value="1"/>
</dbReference>
<dbReference type="AlphaFoldDB" id="A0A814R7S2"/>
<evidence type="ECO:0000256" key="8">
    <source>
        <dbReference type="ARBA" id="ARBA00023136"/>
    </source>
</evidence>
<dbReference type="GO" id="GO:0005886">
    <property type="term" value="C:plasma membrane"/>
    <property type="evidence" value="ECO:0007669"/>
    <property type="project" value="TreeGrafter"/>
</dbReference>
<evidence type="ECO:0000256" key="7">
    <source>
        <dbReference type="ARBA" id="ARBA00023065"/>
    </source>
</evidence>
<keyword evidence="7 11" id="KW-0406">Ion transport</keyword>
<keyword evidence="6" id="KW-0915">Sodium</keyword>
<keyword evidence="5 12" id="KW-1133">Transmembrane helix</keyword>
<evidence type="ECO:0000256" key="5">
    <source>
        <dbReference type="ARBA" id="ARBA00022989"/>
    </source>
</evidence>
<evidence type="ECO:0000313" key="14">
    <source>
        <dbReference type="Proteomes" id="UP000663879"/>
    </source>
</evidence>
<evidence type="ECO:0000256" key="11">
    <source>
        <dbReference type="RuleBase" id="RU000679"/>
    </source>
</evidence>
<proteinExistence type="inferred from homology"/>